<dbReference type="PANTHER" id="PTHR33112">
    <property type="entry name" value="DOMAIN PROTEIN, PUTATIVE-RELATED"/>
    <property type="match status" value="1"/>
</dbReference>
<reference evidence="1" key="1">
    <citation type="journal article" date="2021" name="Nat. Commun.">
        <title>Genetic determinants of endophytism in the Arabidopsis root mycobiome.</title>
        <authorList>
            <person name="Mesny F."/>
            <person name="Miyauchi S."/>
            <person name="Thiergart T."/>
            <person name="Pickel B."/>
            <person name="Atanasova L."/>
            <person name="Karlsson M."/>
            <person name="Huettel B."/>
            <person name="Barry K.W."/>
            <person name="Haridas S."/>
            <person name="Chen C."/>
            <person name="Bauer D."/>
            <person name="Andreopoulos W."/>
            <person name="Pangilinan J."/>
            <person name="LaButti K."/>
            <person name="Riley R."/>
            <person name="Lipzen A."/>
            <person name="Clum A."/>
            <person name="Drula E."/>
            <person name="Henrissat B."/>
            <person name="Kohler A."/>
            <person name="Grigoriev I.V."/>
            <person name="Martin F.M."/>
            <person name="Hacquard S."/>
        </authorList>
    </citation>
    <scope>NUCLEOTIDE SEQUENCE</scope>
    <source>
        <strain evidence="1">MPI-SDFR-AT-0117</strain>
    </source>
</reference>
<dbReference type="EMBL" id="JAGSXJ010000017">
    <property type="protein sequence ID" value="KAH6683666.1"/>
    <property type="molecule type" value="Genomic_DNA"/>
</dbReference>
<proteinExistence type="predicted"/>
<evidence type="ECO:0000313" key="1">
    <source>
        <dbReference type="EMBL" id="KAH6683666.1"/>
    </source>
</evidence>
<comment type="caution">
    <text evidence="1">The sequence shown here is derived from an EMBL/GenBank/DDBJ whole genome shotgun (WGS) entry which is preliminary data.</text>
</comment>
<dbReference type="AlphaFoldDB" id="A0A9P8V7W8"/>
<accession>A0A9P8V7W8</accession>
<dbReference type="OrthoDB" id="3789824at2759"/>
<protein>
    <recommendedName>
        <fullName evidence="3">Heterokaryon incompatibility protein</fullName>
    </recommendedName>
</protein>
<name>A0A9P8V7W8_9PEZI</name>
<organism evidence="1 2">
    <name type="scientific">Plectosphaerella plurivora</name>
    <dbReference type="NCBI Taxonomy" id="936078"/>
    <lineage>
        <taxon>Eukaryota</taxon>
        <taxon>Fungi</taxon>
        <taxon>Dikarya</taxon>
        <taxon>Ascomycota</taxon>
        <taxon>Pezizomycotina</taxon>
        <taxon>Sordariomycetes</taxon>
        <taxon>Hypocreomycetidae</taxon>
        <taxon>Glomerellales</taxon>
        <taxon>Plectosphaerellaceae</taxon>
        <taxon>Plectosphaerella</taxon>
    </lineage>
</organism>
<dbReference type="PANTHER" id="PTHR33112:SF16">
    <property type="entry name" value="HETEROKARYON INCOMPATIBILITY DOMAIN-CONTAINING PROTEIN"/>
    <property type="match status" value="1"/>
</dbReference>
<dbReference type="Proteomes" id="UP000770015">
    <property type="component" value="Unassembled WGS sequence"/>
</dbReference>
<evidence type="ECO:0008006" key="3">
    <source>
        <dbReference type="Google" id="ProtNLM"/>
    </source>
</evidence>
<evidence type="ECO:0000313" key="2">
    <source>
        <dbReference type="Proteomes" id="UP000770015"/>
    </source>
</evidence>
<gene>
    <name evidence="1" type="ORF">F5X68DRAFT_277188</name>
</gene>
<keyword evidence="2" id="KW-1185">Reference proteome</keyword>
<sequence>MHRIFRGATLTIAAEMSPSSNHGFLHPRVDHQPSLVRLSAGPDHQDETVVFVPRTYYPSYSETLHTRGWTFQETHLSARIIAYGNREPIFHCLTSRLTDGGTPPSPDYSLDLSTVAKLMDPGSALMLGSPTSKPHHPYDWIAMTSAYRARHLTVNDDRLPGIAALAEEYATRTNFQGPADYLAGMWRTDLLVQCLWTSDNGLLGPLKRLPKYIAPSWSWASLPPLEKPWYNGPEDIDQWTWSTLLDASTTLQEPNGTPYGAITNGFLLLRARRRRALRWYIDGPGDVFGVSIFFRAPDGDWDTDYFSATHMDEWEDYKRLNPLGKEGGVPVWLVELCHRTEDEGDDARIVSHGLILEEVKSNDGSSVYHRNGVFEHTAFPDKWPFDHPEAELCDMTIT</sequence>